<organism evidence="1 2">
    <name type="scientific">Desulfosudis oleivorans (strain DSM 6200 / JCM 39069 / Hxd3)</name>
    <name type="common">Desulfococcus oleovorans</name>
    <dbReference type="NCBI Taxonomy" id="96561"/>
    <lineage>
        <taxon>Bacteria</taxon>
        <taxon>Pseudomonadati</taxon>
        <taxon>Thermodesulfobacteriota</taxon>
        <taxon>Desulfobacteria</taxon>
        <taxon>Desulfobacterales</taxon>
        <taxon>Desulfosudaceae</taxon>
        <taxon>Desulfosudis</taxon>
    </lineage>
</organism>
<keyword evidence="2" id="KW-1185">Reference proteome</keyword>
<dbReference type="STRING" id="96561.Dole_1864"/>
<dbReference type="Proteomes" id="UP000008561">
    <property type="component" value="Chromosome"/>
</dbReference>
<evidence type="ECO:0000313" key="1">
    <source>
        <dbReference type="EMBL" id="ABW67668.1"/>
    </source>
</evidence>
<dbReference type="KEGG" id="dol:Dole_1864"/>
<dbReference type="RefSeq" id="WP_012175280.1">
    <property type="nucleotide sequence ID" value="NC_009943.1"/>
</dbReference>
<reference evidence="1 2" key="1">
    <citation type="submission" date="2007-10" db="EMBL/GenBank/DDBJ databases">
        <title>Complete sequence of Desulfococcus oleovorans Hxd3.</title>
        <authorList>
            <consortium name="US DOE Joint Genome Institute"/>
            <person name="Copeland A."/>
            <person name="Lucas S."/>
            <person name="Lapidus A."/>
            <person name="Barry K."/>
            <person name="Glavina del Rio T."/>
            <person name="Dalin E."/>
            <person name="Tice H."/>
            <person name="Pitluck S."/>
            <person name="Kiss H."/>
            <person name="Brettin T."/>
            <person name="Bruce D."/>
            <person name="Detter J.C."/>
            <person name="Han C."/>
            <person name="Schmutz J."/>
            <person name="Larimer F."/>
            <person name="Land M."/>
            <person name="Hauser L."/>
            <person name="Kyrpides N."/>
            <person name="Kim E."/>
            <person name="Wawrik B."/>
            <person name="Richardson P."/>
        </authorList>
    </citation>
    <scope>NUCLEOTIDE SEQUENCE [LARGE SCALE GENOMIC DNA]</scope>
    <source>
        <strain evidence="2">DSM 6200 / JCM 39069 / Hxd3</strain>
    </source>
</reference>
<dbReference type="AlphaFoldDB" id="A8ZSD1"/>
<protein>
    <submittedName>
        <fullName evidence="1">Uncharacterized protein</fullName>
    </submittedName>
</protein>
<dbReference type="EMBL" id="CP000859">
    <property type="protein sequence ID" value="ABW67668.1"/>
    <property type="molecule type" value="Genomic_DNA"/>
</dbReference>
<sequence length="102" mass="12042">MQIIIGFLVLLLLVTVILLVWSFVETAGGRRYDFLFYEKDRCGKPGVAVQRRYRGLGHVIYRLWDTLRYSYPLVRVYVFRSLAPGFREKIMLVTARTNNCRH</sequence>
<proteinExistence type="predicted"/>
<accession>A8ZSD1</accession>
<evidence type="ECO:0000313" key="2">
    <source>
        <dbReference type="Proteomes" id="UP000008561"/>
    </source>
</evidence>
<gene>
    <name evidence="1" type="ordered locus">Dole_1864</name>
</gene>
<dbReference type="HOGENOM" id="CLU_2272858_0_0_7"/>
<name>A8ZSD1_DESOH</name>